<feature type="domain" description="Peptidase S26" evidence="9">
    <location>
        <begin position="29"/>
        <end position="174"/>
    </location>
</feature>
<organism evidence="10 11">
    <name type="scientific">Cladophialophora bantiana (strain ATCC 10958 / CBS 173.52 / CDC B-1940 / NIH 8579)</name>
    <name type="common">Xylohypha bantiana</name>
    <dbReference type="NCBI Taxonomy" id="1442370"/>
    <lineage>
        <taxon>Eukaryota</taxon>
        <taxon>Fungi</taxon>
        <taxon>Dikarya</taxon>
        <taxon>Ascomycota</taxon>
        <taxon>Pezizomycotina</taxon>
        <taxon>Eurotiomycetes</taxon>
        <taxon>Chaetothyriomycetidae</taxon>
        <taxon>Chaetothyriales</taxon>
        <taxon>Herpotrichiellaceae</taxon>
        <taxon>Cladophialophora</taxon>
    </lineage>
</organism>
<keyword evidence="5" id="KW-0472">Membrane</keyword>
<evidence type="ECO:0000256" key="8">
    <source>
        <dbReference type="RuleBase" id="RU362041"/>
    </source>
</evidence>
<keyword evidence="8" id="KW-0645">Protease</keyword>
<evidence type="ECO:0000313" key="11">
    <source>
        <dbReference type="Proteomes" id="UP000053789"/>
    </source>
</evidence>
<evidence type="ECO:0000256" key="2">
    <source>
        <dbReference type="ARBA" id="ARBA00022792"/>
    </source>
</evidence>
<accession>A0A0D2FX10</accession>
<dbReference type="GO" id="GO:0042720">
    <property type="term" value="C:mitochondrial inner membrane peptidase complex"/>
    <property type="evidence" value="ECO:0007669"/>
    <property type="project" value="TreeGrafter"/>
</dbReference>
<comment type="similarity">
    <text evidence="6">Belongs to the peptidase S26 family. IMP1 subfamily.</text>
</comment>
<dbReference type="InterPro" id="IPR019533">
    <property type="entry name" value="Peptidase_S26"/>
</dbReference>
<dbReference type="Pfam" id="PF10502">
    <property type="entry name" value="Peptidase_S26"/>
    <property type="match status" value="1"/>
</dbReference>
<protein>
    <recommendedName>
        <fullName evidence="8">Mitochondrial inner membrane protease subunit</fullName>
        <ecNumber evidence="8">3.4.21.-</ecNumber>
    </recommendedName>
</protein>
<comment type="subcellular location">
    <subcellularLocation>
        <location evidence="1 8">Mitochondrion inner membrane</location>
    </subcellularLocation>
</comment>
<dbReference type="HOGENOM" id="CLU_028723_4_2_1"/>
<dbReference type="NCBIfam" id="TIGR02227">
    <property type="entry name" value="sigpep_I_bact"/>
    <property type="match status" value="1"/>
</dbReference>
<dbReference type="CDD" id="cd06530">
    <property type="entry name" value="S26_SPase_I"/>
    <property type="match status" value="1"/>
</dbReference>
<dbReference type="PRINTS" id="PR00727">
    <property type="entry name" value="LEADERPTASE"/>
</dbReference>
<dbReference type="InterPro" id="IPR019758">
    <property type="entry name" value="Pept_S26A_signal_pept_1_CS"/>
</dbReference>
<evidence type="ECO:0000256" key="1">
    <source>
        <dbReference type="ARBA" id="ARBA00004273"/>
    </source>
</evidence>
<dbReference type="EMBL" id="KN846992">
    <property type="protein sequence ID" value="KIW91007.1"/>
    <property type="molecule type" value="Genomic_DNA"/>
</dbReference>
<dbReference type="AlphaFoldDB" id="A0A0D2FX10"/>
<dbReference type="GeneID" id="27701718"/>
<proteinExistence type="inferred from homology"/>
<evidence type="ECO:0000256" key="7">
    <source>
        <dbReference type="PIRSR" id="PIRSR600223-1"/>
    </source>
</evidence>
<keyword evidence="4 8" id="KW-0496">Mitochondrion</keyword>
<evidence type="ECO:0000256" key="4">
    <source>
        <dbReference type="ARBA" id="ARBA00023128"/>
    </source>
</evidence>
<dbReference type="RefSeq" id="XP_016617676.1">
    <property type="nucleotide sequence ID" value="XM_016766518.1"/>
</dbReference>
<gene>
    <name evidence="10" type="ORF">Z519_08790</name>
</gene>
<dbReference type="GO" id="GO:0006465">
    <property type="term" value="P:signal peptide processing"/>
    <property type="evidence" value="ECO:0007669"/>
    <property type="project" value="InterPro"/>
</dbReference>
<evidence type="ECO:0000256" key="5">
    <source>
        <dbReference type="ARBA" id="ARBA00023136"/>
    </source>
</evidence>
<reference evidence="10" key="1">
    <citation type="submission" date="2015-01" db="EMBL/GenBank/DDBJ databases">
        <title>The Genome Sequence of Cladophialophora bantiana CBS 173.52.</title>
        <authorList>
            <consortium name="The Broad Institute Genomics Platform"/>
            <person name="Cuomo C."/>
            <person name="de Hoog S."/>
            <person name="Gorbushina A."/>
            <person name="Stielow B."/>
            <person name="Teixiera M."/>
            <person name="Abouelleil A."/>
            <person name="Chapman S.B."/>
            <person name="Priest M."/>
            <person name="Young S.K."/>
            <person name="Wortman J."/>
            <person name="Nusbaum C."/>
            <person name="Birren B."/>
        </authorList>
    </citation>
    <scope>NUCLEOTIDE SEQUENCE [LARGE SCALE GENOMIC DNA]</scope>
    <source>
        <strain evidence="10">CBS 173.52</strain>
    </source>
</reference>
<dbReference type="OrthoDB" id="308440at2759"/>
<dbReference type="PROSITE" id="PS00761">
    <property type="entry name" value="SPASE_I_3"/>
    <property type="match status" value="1"/>
</dbReference>
<evidence type="ECO:0000259" key="9">
    <source>
        <dbReference type="Pfam" id="PF10502"/>
    </source>
</evidence>
<evidence type="ECO:0000256" key="6">
    <source>
        <dbReference type="ARBA" id="ARBA00038445"/>
    </source>
</evidence>
<dbReference type="PROSITE" id="PS51257">
    <property type="entry name" value="PROKAR_LIPOPROTEIN"/>
    <property type="match status" value="1"/>
</dbReference>
<keyword evidence="2 8" id="KW-0999">Mitochondrion inner membrane</keyword>
<dbReference type="GO" id="GO:0004252">
    <property type="term" value="F:serine-type endopeptidase activity"/>
    <property type="evidence" value="ECO:0007669"/>
    <property type="project" value="InterPro"/>
</dbReference>
<dbReference type="InterPro" id="IPR036286">
    <property type="entry name" value="LexA/Signal_pep-like_sf"/>
</dbReference>
<feature type="active site" evidence="7">
    <location>
        <position position="54"/>
    </location>
</feature>
<keyword evidence="3 8" id="KW-0378">Hydrolase</keyword>
<dbReference type="PANTHER" id="PTHR12383">
    <property type="entry name" value="PROTEASE FAMILY S26 MITOCHONDRIAL INNER MEMBRANE PROTEASE-RELATED"/>
    <property type="match status" value="1"/>
</dbReference>
<dbReference type="EC" id="3.4.21.-" evidence="8"/>
<dbReference type="PANTHER" id="PTHR12383:SF16">
    <property type="entry name" value="MITOCHONDRIAL INNER MEMBRANE PROTEASE SUBUNIT 1"/>
    <property type="match status" value="1"/>
</dbReference>
<dbReference type="Proteomes" id="UP000053789">
    <property type="component" value="Unassembled WGS sequence"/>
</dbReference>
<dbReference type="Gene3D" id="2.10.109.10">
    <property type="entry name" value="Umud Fragment, subunit A"/>
    <property type="match status" value="1"/>
</dbReference>
<dbReference type="VEuPathDB" id="FungiDB:Z519_08790"/>
<evidence type="ECO:0000256" key="3">
    <source>
        <dbReference type="ARBA" id="ARBA00022801"/>
    </source>
</evidence>
<feature type="active site" evidence="7">
    <location>
        <position position="98"/>
    </location>
</feature>
<keyword evidence="11" id="KW-1185">Reference proteome</keyword>
<sequence>MAVLRRVFGRALAMPQRPFVSGLITLTVSCVAAYSSWALVAHNWITWDPSHGPSMYPSIPSSLSYNIYSRRYKRGKNIKVGDVVVFENPIFLRGMACKRVIGMPGDYVLRDPHMSPTVGGAPIPGLYEGDGMREEPVMVQVPEGHVWVAGDNLSYSRDSRFYGPVPMALITGKTLYVGDGYSNWTSFRKAQLQPATVSDVRSQTAVEGKVVVEDTQPS</sequence>
<dbReference type="GO" id="GO:0006627">
    <property type="term" value="P:protein processing involved in protein targeting to mitochondrion"/>
    <property type="evidence" value="ECO:0007669"/>
    <property type="project" value="TreeGrafter"/>
</dbReference>
<dbReference type="InterPro" id="IPR000223">
    <property type="entry name" value="Pept_S26A_signal_pept_1"/>
</dbReference>
<dbReference type="InterPro" id="IPR052064">
    <property type="entry name" value="Mito_IMP1_subunit"/>
</dbReference>
<name>A0A0D2FX10_CLAB1</name>
<evidence type="ECO:0000313" key="10">
    <source>
        <dbReference type="EMBL" id="KIW91007.1"/>
    </source>
</evidence>
<dbReference type="SUPFAM" id="SSF51306">
    <property type="entry name" value="LexA/Signal peptidase"/>
    <property type="match status" value="1"/>
</dbReference>